<evidence type="ECO:0000313" key="16">
    <source>
        <dbReference type="Proteomes" id="UP000091820"/>
    </source>
</evidence>
<feature type="transmembrane region" description="Helical" evidence="14">
    <location>
        <begin position="21"/>
        <end position="39"/>
    </location>
</feature>
<evidence type="ECO:0000256" key="9">
    <source>
        <dbReference type="ARBA" id="ARBA00022927"/>
    </source>
</evidence>
<keyword evidence="8" id="KW-0498">Mitosis</keyword>
<protein>
    <recommendedName>
        <fullName evidence="17">Nucleoporin SEH1</fullName>
    </recommendedName>
</protein>
<dbReference type="GO" id="GO:0005764">
    <property type="term" value="C:lysosome"/>
    <property type="evidence" value="ECO:0007669"/>
    <property type="project" value="UniProtKB-SubCell"/>
</dbReference>
<evidence type="ECO:0000256" key="14">
    <source>
        <dbReference type="SAM" id="Phobius"/>
    </source>
</evidence>
<dbReference type="GO" id="GO:0031080">
    <property type="term" value="C:nuclear pore outer ring"/>
    <property type="evidence" value="ECO:0007669"/>
    <property type="project" value="TreeGrafter"/>
</dbReference>
<dbReference type="Pfam" id="PF00400">
    <property type="entry name" value="WD40"/>
    <property type="match status" value="3"/>
</dbReference>
<evidence type="ECO:0000256" key="12">
    <source>
        <dbReference type="ARBA" id="ARBA00023306"/>
    </source>
</evidence>
<keyword evidence="9" id="KW-0653">Protein transport</keyword>
<dbReference type="EnsemblMetazoa" id="GBRI043147-RA">
    <property type="protein sequence ID" value="GBRI043147-PA"/>
    <property type="gene ID" value="GBRI043147"/>
</dbReference>
<dbReference type="SMART" id="SM00320">
    <property type="entry name" value="WD40"/>
    <property type="match status" value="5"/>
</dbReference>
<feature type="repeat" description="WD" evidence="13">
    <location>
        <begin position="312"/>
        <end position="346"/>
    </location>
</feature>
<dbReference type="FunFam" id="2.130.10.10:FF:000063">
    <property type="entry name" value="SEH1 like nucleoporin"/>
    <property type="match status" value="1"/>
</dbReference>
<evidence type="ECO:0000256" key="10">
    <source>
        <dbReference type="ARBA" id="ARBA00023228"/>
    </source>
</evidence>
<keyword evidence="7" id="KW-0677">Repeat</keyword>
<keyword evidence="14" id="KW-1133">Transmembrane helix</keyword>
<evidence type="ECO:0000256" key="1">
    <source>
        <dbReference type="ARBA" id="ARBA00004259"/>
    </source>
</evidence>
<proteinExistence type="inferred from homology"/>
<keyword evidence="11" id="KW-0539">Nucleus</keyword>
<dbReference type="GO" id="GO:0005198">
    <property type="term" value="F:structural molecule activity"/>
    <property type="evidence" value="ECO:0007669"/>
    <property type="project" value="InterPro"/>
</dbReference>
<dbReference type="PANTHER" id="PTHR11024">
    <property type="entry name" value="NUCLEAR PORE COMPLEX PROTEIN SEC13 / SEH1 FAMILY MEMBER"/>
    <property type="match status" value="1"/>
</dbReference>
<dbReference type="GO" id="GO:0051301">
    <property type="term" value="P:cell division"/>
    <property type="evidence" value="ECO:0007669"/>
    <property type="project" value="UniProtKB-KW"/>
</dbReference>
<dbReference type="GO" id="GO:0034198">
    <property type="term" value="P:cellular response to amino acid starvation"/>
    <property type="evidence" value="ECO:0007669"/>
    <property type="project" value="TreeGrafter"/>
</dbReference>
<dbReference type="GO" id="GO:1904263">
    <property type="term" value="P:positive regulation of TORC1 signaling"/>
    <property type="evidence" value="ECO:0007669"/>
    <property type="project" value="TreeGrafter"/>
</dbReference>
<dbReference type="GO" id="GO:0035859">
    <property type="term" value="C:Seh1-associated complex"/>
    <property type="evidence" value="ECO:0007669"/>
    <property type="project" value="TreeGrafter"/>
</dbReference>
<evidence type="ECO:0000256" key="7">
    <source>
        <dbReference type="ARBA" id="ARBA00022737"/>
    </source>
</evidence>
<dbReference type="PANTHER" id="PTHR11024:SF3">
    <property type="entry name" value="NUCLEOPORIN SEH1"/>
    <property type="match status" value="1"/>
</dbReference>
<comment type="subcellular location">
    <subcellularLocation>
        <location evidence="2">Lysosome</location>
    </subcellularLocation>
    <subcellularLocation>
        <location evidence="1">Nucleus envelope</location>
    </subcellularLocation>
</comment>
<dbReference type="InterPro" id="IPR001680">
    <property type="entry name" value="WD40_rpt"/>
</dbReference>
<organism evidence="15 16">
    <name type="scientific">Glossina brevipalpis</name>
    <dbReference type="NCBI Taxonomy" id="37001"/>
    <lineage>
        <taxon>Eukaryota</taxon>
        <taxon>Metazoa</taxon>
        <taxon>Ecdysozoa</taxon>
        <taxon>Arthropoda</taxon>
        <taxon>Hexapoda</taxon>
        <taxon>Insecta</taxon>
        <taxon>Pterygota</taxon>
        <taxon>Neoptera</taxon>
        <taxon>Endopterygota</taxon>
        <taxon>Diptera</taxon>
        <taxon>Brachycera</taxon>
        <taxon>Muscomorpha</taxon>
        <taxon>Hippoboscoidea</taxon>
        <taxon>Glossinidae</taxon>
        <taxon>Glossina</taxon>
    </lineage>
</organism>
<evidence type="ECO:0000256" key="2">
    <source>
        <dbReference type="ARBA" id="ARBA00004371"/>
    </source>
</evidence>
<comment type="similarity">
    <text evidence="3">Belongs to the WD repeat SEC13 family.</text>
</comment>
<feature type="repeat" description="WD" evidence="13">
    <location>
        <begin position="51"/>
        <end position="83"/>
    </location>
</feature>
<keyword evidence="6" id="KW-0132">Cell division</keyword>
<dbReference type="GO" id="GO:0015031">
    <property type="term" value="P:protein transport"/>
    <property type="evidence" value="ECO:0007669"/>
    <property type="project" value="UniProtKB-KW"/>
</dbReference>
<keyword evidence="16" id="KW-1185">Reference proteome</keyword>
<evidence type="ECO:0000256" key="3">
    <source>
        <dbReference type="ARBA" id="ARBA00010102"/>
    </source>
</evidence>
<evidence type="ECO:0000256" key="4">
    <source>
        <dbReference type="ARBA" id="ARBA00022448"/>
    </source>
</evidence>
<dbReference type="InterPro" id="IPR020472">
    <property type="entry name" value="WD40_PAC1"/>
</dbReference>
<evidence type="ECO:0000256" key="11">
    <source>
        <dbReference type="ARBA" id="ARBA00023242"/>
    </source>
</evidence>
<feature type="repeat" description="WD" evidence="13">
    <location>
        <begin position="96"/>
        <end position="139"/>
    </location>
</feature>
<dbReference type="AlphaFoldDB" id="A0A1A9X3P5"/>
<dbReference type="Gene3D" id="2.130.10.10">
    <property type="entry name" value="YVTN repeat-like/Quinoprotein amine dehydrogenase"/>
    <property type="match status" value="1"/>
</dbReference>
<keyword evidence="5 13" id="KW-0853">WD repeat</keyword>
<reference evidence="16" key="1">
    <citation type="submission" date="2014-03" db="EMBL/GenBank/DDBJ databases">
        <authorList>
            <person name="Aksoy S."/>
            <person name="Warren W."/>
            <person name="Wilson R.K."/>
        </authorList>
    </citation>
    <scope>NUCLEOTIDE SEQUENCE [LARGE SCALE GENOMIC DNA]</scope>
    <source>
        <strain evidence="16">IAEA</strain>
    </source>
</reference>
<evidence type="ECO:0000256" key="8">
    <source>
        <dbReference type="ARBA" id="ARBA00022776"/>
    </source>
</evidence>
<evidence type="ECO:0008006" key="17">
    <source>
        <dbReference type="Google" id="ProtNLM"/>
    </source>
</evidence>
<reference evidence="15" key="2">
    <citation type="submission" date="2020-05" db="UniProtKB">
        <authorList>
            <consortium name="EnsemblMetazoa"/>
        </authorList>
    </citation>
    <scope>IDENTIFICATION</scope>
    <source>
        <strain evidence="15">IAEA</strain>
    </source>
</reference>
<keyword evidence="14" id="KW-0472">Membrane</keyword>
<accession>A0A1A9X3P5</accession>
<dbReference type="InterPro" id="IPR015943">
    <property type="entry name" value="WD40/YVTN_repeat-like_dom_sf"/>
</dbReference>
<sequence length="401" mass="45236">MCCYMLLFAEYFKKTKKKKKTIYYLSFFFICSCFAENFINFNEMFEVEQIVADHKDVIHDVVFDYYGRRMATCSSDQTVKIWDENDQGKWSVTSSWKAHSGSIWRVSWAHPEFGQVLATCSFDRTASVWEEVLGEKVATTMTPARRWVRRTTLVDSRTSVTDVEFAPKYLGLVLATASADGIIRIYEAPDIMNLSQWPVQHEIANKFPLSCLSWNTSTYNLSSQLLAAGSDDMATITGKVFIFAYSENARKCVKVDTINDITDPVTDLAFAPNAGRTFHMLAVASKDLYIVNVKGTTDSTGNSKLDIQTVKFNDHNCPVWRVCWNMLATTLISTGDDGCVRVWRMNYNRNWKCAAVLKAESSSGLSQEPTISSPTFSASAAATAKYYKKGIISNPNQVPWH</sequence>
<dbReference type="InterPro" id="IPR036322">
    <property type="entry name" value="WD40_repeat_dom_sf"/>
</dbReference>
<keyword evidence="4" id="KW-0813">Transport</keyword>
<dbReference type="InterPro" id="IPR037363">
    <property type="entry name" value="Sec13/Seh1_fam"/>
</dbReference>
<evidence type="ECO:0000256" key="13">
    <source>
        <dbReference type="PROSITE-ProRule" id="PRU00221"/>
    </source>
</evidence>
<keyword evidence="12" id="KW-0131">Cell cycle</keyword>
<evidence type="ECO:0000256" key="6">
    <source>
        <dbReference type="ARBA" id="ARBA00022618"/>
    </source>
</evidence>
<keyword evidence="10" id="KW-0458">Lysosome</keyword>
<name>A0A1A9X3P5_9MUSC</name>
<dbReference type="VEuPathDB" id="VectorBase:GBRI043147"/>
<evidence type="ECO:0000256" key="5">
    <source>
        <dbReference type="ARBA" id="ARBA00022574"/>
    </source>
</evidence>
<evidence type="ECO:0000313" key="15">
    <source>
        <dbReference type="EnsemblMetazoa" id="GBRI043147-PA"/>
    </source>
</evidence>
<dbReference type="PROSITE" id="PS50082">
    <property type="entry name" value="WD_REPEATS_2"/>
    <property type="match status" value="3"/>
</dbReference>
<dbReference type="SUPFAM" id="SSF50978">
    <property type="entry name" value="WD40 repeat-like"/>
    <property type="match status" value="1"/>
</dbReference>
<dbReference type="STRING" id="37001.A0A1A9X3P5"/>
<dbReference type="Proteomes" id="UP000091820">
    <property type="component" value="Unassembled WGS sequence"/>
</dbReference>
<dbReference type="PRINTS" id="PR00320">
    <property type="entry name" value="GPROTEINBRPT"/>
</dbReference>
<dbReference type="PROSITE" id="PS50294">
    <property type="entry name" value="WD_REPEATS_REGION"/>
    <property type="match status" value="1"/>
</dbReference>
<keyword evidence="14" id="KW-0812">Transmembrane</keyword>